<evidence type="ECO:0000256" key="4">
    <source>
        <dbReference type="SAM" id="SignalP"/>
    </source>
</evidence>
<dbReference type="Proteomes" id="UP000694389">
    <property type="component" value="Unassembled WGS sequence"/>
</dbReference>
<keyword evidence="2" id="KW-0964">Secreted</keyword>
<evidence type="ECO:0000256" key="2">
    <source>
        <dbReference type="ARBA" id="ARBA00022525"/>
    </source>
</evidence>
<dbReference type="InterPro" id="IPR001073">
    <property type="entry name" value="C1q_dom"/>
</dbReference>
<dbReference type="OrthoDB" id="10070467at2759"/>
<dbReference type="InterPro" id="IPR008983">
    <property type="entry name" value="Tumour_necrosis_fac-like_dom"/>
</dbReference>
<accession>A0A8C4E9R9</accession>
<dbReference type="OMA" id="AIHHKAG"/>
<dbReference type="PANTHER" id="PTHR22923:SF102">
    <property type="entry name" value="CEREBELLIN 13-RELATED"/>
    <property type="match status" value="1"/>
</dbReference>
<evidence type="ECO:0000256" key="3">
    <source>
        <dbReference type="ARBA" id="ARBA00022729"/>
    </source>
</evidence>
<dbReference type="GeneTree" id="ENSGT00950000183116"/>
<dbReference type="PROSITE" id="PS50871">
    <property type="entry name" value="C1Q"/>
    <property type="match status" value="1"/>
</dbReference>
<dbReference type="PANTHER" id="PTHR22923">
    <property type="entry name" value="CEREBELLIN-RELATED"/>
    <property type="match status" value="1"/>
</dbReference>
<dbReference type="GO" id="GO:0005576">
    <property type="term" value="C:extracellular region"/>
    <property type="evidence" value="ECO:0007669"/>
    <property type="project" value="UniProtKB-SubCell"/>
</dbReference>
<dbReference type="SMART" id="SM00110">
    <property type="entry name" value="C1Q"/>
    <property type="match status" value="1"/>
</dbReference>
<dbReference type="Pfam" id="PF00386">
    <property type="entry name" value="C1q"/>
    <property type="match status" value="1"/>
</dbReference>
<dbReference type="PRINTS" id="PR00007">
    <property type="entry name" value="COMPLEMNTC1Q"/>
</dbReference>
<keyword evidence="7" id="KW-1185">Reference proteome</keyword>
<name>A0A8C4E9R9_DICLA</name>
<dbReference type="SUPFAM" id="SSF49842">
    <property type="entry name" value="TNF-like"/>
    <property type="match status" value="1"/>
</dbReference>
<evidence type="ECO:0000313" key="7">
    <source>
        <dbReference type="Proteomes" id="UP000694389"/>
    </source>
</evidence>
<dbReference type="Ensembl" id="ENSDLAT00005088566.1">
    <property type="protein sequence ID" value="ENSDLAP00005069340.1"/>
    <property type="gene ID" value="ENSDLAG00005006753.2"/>
</dbReference>
<dbReference type="Gene3D" id="2.60.120.40">
    <property type="match status" value="1"/>
</dbReference>
<comment type="subcellular location">
    <subcellularLocation>
        <location evidence="1">Secreted</location>
    </subcellularLocation>
</comment>
<evidence type="ECO:0000256" key="1">
    <source>
        <dbReference type="ARBA" id="ARBA00004613"/>
    </source>
</evidence>
<evidence type="ECO:0000313" key="6">
    <source>
        <dbReference type="Ensembl" id="ENSDLAP00005013261.1"/>
    </source>
</evidence>
<organism evidence="6 7">
    <name type="scientific">Dicentrarchus labrax</name>
    <name type="common">European seabass</name>
    <name type="synonym">Morone labrax</name>
    <dbReference type="NCBI Taxonomy" id="13489"/>
    <lineage>
        <taxon>Eukaryota</taxon>
        <taxon>Metazoa</taxon>
        <taxon>Chordata</taxon>
        <taxon>Craniata</taxon>
        <taxon>Vertebrata</taxon>
        <taxon>Euteleostomi</taxon>
        <taxon>Actinopterygii</taxon>
        <taxon>Neopterygii</taxon>
        <taxon>Teleostei</taxon>
        <taxon>Neoteleostei</taxon>
        <taxon>Acanthomorphata</taxon>
        <taxon>Eupercaria</taxon>
        <taxon>Moronidae</taxon>
        <taxon>Dicentrarchus</taxon>
    </lineage>
</organism>
<reference evidence="6" key="1">
    <citation type="submission" date="2025-05" db="UniProtKB">
        <authorList>
            <consortium name="Ensembl"/>
        </authorList>
    </citation>
    <scope>IDENTIFICATION</scope>
</reference>
<feature type="domain" description="C1q" evidence="5">
    <location>
        <begin position="47"/>
        <end position="182"/>
    </location>
</feature>
<sequence length="182" mass="19713">MMSGWSVVVLVVCGVISAQIPTGDAQDGVLEQLTVRVQKLEKELQDRDKFKVAFSASLVEPEGEVTLGPFDTNTTLIFKRVRTNIGNAYNPLTGIFTAPVKGLYYTRITGCAANSGMNIAVMKNGVNMFAVKDNQQMHSSASNGMTLALEQGDQLSVTLWTGNSIFDHGRLSTFSGFLVFPL</sequence>
<gene>
    <name evidence="6" type="primary">LOC127368403</name>
</gene>
<evidence type="ECO:0000259" key="5">
    <source>
        <dbReference type="PROSITE" id="PS50871"/>
    </source>
</evidence>
<dbReference type="Ensembl" id="ENSDLAT00005014486.2">
    <property type="protein sequence ID" value="ENSDLAP00005013261.1"/>
    <property type="gene ID" value="ENSDLAG00005006753.2"/>
</dbReference>
<dbReference type="Ensembl" id="ENSDLAT00005077302.1">
    <property type="protein sequence ID" value="ENSDLAP00005071465.1"/>
    <property type="gene ID" value="ENSDLAG00005006753.2"/>
</dbReference>
<feature type="signal peptide" evidence="4">
    <location>
        <begin position="1"/>
        <end position="18"/>
    </location>
</feature>
<dbReference type="InterPro" id="IPR050822">
    <property type="entry name" value="Cerebellin_Synaptic_Org"/>
</dbReference>
<keyword evidence="3 4" id="KW-0732">Signal</keyword>
<protein>
    <recommendedName>
        <fullName evidence="5">C1q domain-containing protein</fullName>
    </recommendedName>
</protein>
<dbReference type="GeneID" id="127368403"/>
<dbReference type="RefSeq" id="XP_051265195.1">
    <property type="nucleotide sequence ID" value="XM_051409235.1"/>
</dbReference>
<feature type="chain" id="PRO_5044680254" description="C1q domain-containing protein" evidence="4">
    <location>
        <begin position="19"/>
        <end position="182"/>
    </location>
</feature>
<dbReference type="AlphaFoldDB" id="A0A8C4E9R9"/>
<proteinExistence type="predicted"/>